<evidence type="ECO:0000259" key="7">
    <source>
        <dbReference type="PROSITE" id="PS50110"/>
    </source>
</evidence>
<dbReference type="InterPro" id="IPR058245">
    <property type="entry name" value="NreC/VraR/RcsB-like_REC"/>
</dbReference>
<accession>A0A0G3BI27</accession>
<reference evidence="8 9" key="1">
    <citation type="submission" date="2015-05" db="EMBL/GenBank/DDBJ databases">
        <authorList>
            <person name="Tang B."/>
            <person name="Yu Y."/>
        </authorList>
    </citation>
    <scope>NUCLEOTIDE SEQUENCE [LARGE SCALE GENOMIC DNA]</scope>
    <source>
        <strain evidence="8 9">DSM 7029</strain>
    </source>
</reference>
<feature type="domain" description="HTH luxR-type" evidence="6">
    <location>
        <begin position="144"/>
        <end position="209"/>
    </location>
</feature>
<evidence type="ECO:0000256" key="3">
    <source>
        <dbReference type="ARBA" id="ARBA00023125"/>
    </source>
</evidence>
<dbReference type="InterPro" id="IPR016032">
    <property type="entry name" value="Sig_transdc_resp-reg_C-effctor"/>
</dbReference>
<dbReference type="CDD" id="cd06170">
    <property type="entry name" value="LuxR_C_like"/>
    <property type="match status" value="1"/>
</dbReference>
<keyword evidence="4" id="KW-0804">Transcription</keyword>
<keyword evidence="2" id="KW-0805">Transcription regulation</keyword>
<dbReference type="PROSITE" id="PS50110">
    <property type="entry name" value="RESPONSE_REGULATORY"/>
    <property type="match status" value="1"/>
</dbReference>
<dbReference type="GO" id="GO:0006355">
    <property type="term" value="P:regulation of DNA-templated transcription"/>
    <property type="evidence" value="ECO:0007669"/>
    <property type="project" value="InterPro"/>
</dbReference>
<dbReference type="Pfam" id="PF00196">
    <property type="entry name" value="GerE"/>
    <property type="match status" value="1"/>
</dbReference>
<proteinExistence type="predicted"/>
<feature type="modified residue" description="4-aspartylphosphate" evidence="5">
    <location>
        <position position="56"/>
    </location>
</feature>
<keyword evidence="9" id="KW-1185">Reference proteome</keyword>
<name>A0A0G3BI27_9BURK</name>
<dbReference type="RefSeq" id="WP_047193226.1">
    <property type="nucleotide sequence ID" value="NZ_CP011371.1"/>
</dbReference>
<evidence type="ECO:0000313" key="9">
    <source>
        <dbReference type="Proteomes" id="UP000035352"/>
    </source>
</evidence>
<evidence type="ECO:0000256" key="5">
    <source>
        <dbReference type="PROSITE-ProRule" id="PRU00169"/>
    </source>
</evidence>
<dbReference type="AlphaFoldDB" id="A0A0G3BI27"/>
<feature type="domain" description="Response regulatory" evidence="7">
    <location>
        <begin position="5"/>
        <end position="121"/>
    </location>
</feature>
<dbReference type="PANTHER" id="PTHR43214">
    <property type="entry name" value="TWO-COMPONENT RESPONSE REGULATOR"/>
    <property type="match status" value="1"/>
</dbReference>
<dbReference type="InterPro" id="IPR000792">
    <property type="entry name" value="Tscrpt_reg_LuxR_C"/>
</dbReference>
<evidence type="ECO:0000313" key="8">
    <source>
        <dbReference type="EMBL" id="AKJ27011.1"/>
    </source>
</evidence>
<dbReference type="STRING" id="413882.AAW51_0320"/>
<dbReference type="PRINTS" id="PR00038">
    <property type="entry name" value="HTHLUXR"/>
</dbReference>
<evidence type="ECO:0000259" key="6">
    <source>
        <dbReference type="PROSITE" id="PS50043"/>
    </source>
</evidence>
<evidence type="ECO:0000256" key="4">
    <source>
        <dbReference type="ARBA" id="ARBA00023163"/>
    </source>
</evidence>
<dbReference type="SUPFAM" id="SSF46894">
    <property type="entry name" value="C-terminal effector domain of the bipartite response regulators"/>
    <property type="match status" value="1"/>
</dbReference>
<protein>
    <submittedName>
        <fullName evidence="8">LuxR family transcriptional regulator</fullName>
    </submittedName>
</protein>
<evidence type="ECO:0000256" key="2">
    <source>
        <dbReference type="ARBA" id="ARBA00023015"/>
    </source>
</evidence>
<organism evidence="8 9">
    <name type="scientific">Caldimonas brevitalea</name>
    <dbReference type="NCBI Taxonomy" id="413882"/>
    <lineage>
        <taxon>Bacteria</taxon>
        <taxon>Pseudomonadati</taxon>
        <taxon>Pseudomonadota</taxon>
        <taxon>Betaproteobacteria</taxon>
        <taxon>Burkholderiales</taxon>
        <taxon>Sphaerotilaceae</taxon>
        <taxon>Caldimonas</taxon>
    </lineage>
</organism>
<dbReference type="InterPro" id="IPR039420">
    <property type="entry name" value="WalR-like"/>
</dbReference>
<dbReference type="SMART" id="SM00421">
    <property type="entry name" value="HTH_LUXR"/>
    <property type="match status" value="1"/>
</dbReference>
<evidence type="ECO:0000256" key="1">
    <source>
        <dbReference type="ARBA" id="ARBA00022553"/>
    </source>
</evidence>
<dbReference type="PROSITE" id="PS50043">
    <property type="entry name" value="HTH_LUXR_2"/>
    <property type="match status" value="1"/>
</dbReference>
<dbReference type="GO" id="GO:0000160">
    <property type="term" value="P:phosphorelay signal transduction system"/>
    <property type="evidence" value="ECO:0007669"/>
    <property type="project" value="InterPro"/>
</dbReference>
<dbReference type="Pfam" id="PF00072">
    <property type="entry name" value="Response_reg"/>
    <property type="match status" value="1"/>
</dbReference>
<dbReference type="SUPFAM" id="SSF52172">
    <property type="entry name" value="CheY-like"/>
    <property type="match status" value="1"/>
</dbReference>
<dbReference type="InterPro" id="IPR011006">
    <property type="entry name" value="CheY-like_superfamily"/>
</dbReference>
<dbReference type="GO" id="GO:0003677">
    <property type="term" value="F:DNA binding"/>
    <property type="evidence" value="ECO:0007669"/>
    <property type="project" value="UniProtKB-KW"/>
</dbReference>
<dbReference type="SMART" id="SM00448">
    <property type="entry name" value="REC"/>
    <property type="match status" value="1"/>
</dbReference>
<dbReference type="PROSITE" id="PS00622">
    <property type="entry name" value="HTH_LUXR_1"/>
    <property type="match status" value="1"/>
</dbReference>
<dbReference type="OrthoDB" id="9816469at2"/>
<sequence length="212" mass="23323">MERKRILLADDHQIVRAGLKQLIDAEPDLHVAGEAATSAEALALLREGNWDLVLLDISLPDRTGVDTLRLIRTHLGDIPVLIVSAFPEEQYAINLLRAGANGYLKKDADVDEILRAIRVVLQGRRYLSPTAADLVASRLDQPGAGPAHQDLSEREFQVLCKLASGMSVTQIADELFISVKTVSTYRSRLLEKLQLGSNAELTYYAVKNGLIQ</sequence>
<keyword evidence="3" id="KW-0238">DNA-binding</keyword>
<dbReference type="Proteomes" id="UP000035352">
    <property type="component" value="Chromosome"/>
</dbReference>
<dbReference type="CDD" id="cd17535">
    <property type="entry name" value="REC_NarL-like"/>
    <property type="match status" value="1"/>
</dbReference>
<gene>
    <name evidence="8" type="ORF">AAW51_0320</name>
</gene>
<keyword evidence="1 5" id="KW-0597">Phosphoprotein</keyword>
<dbReference type="Gene3D" id="3.40.50.2300">
    <property type="match status" value="1"/>
</dbReference>
<dbReference type="PANTHER" id="PTHR43214:SF41">
    <property type="entry name" value="NITRATE_NITRITE RESPONSE REGULATOR PROTEIN NARP"/>
    <property type="match status" value="1"/>
</dbReference>
<dbReference type="KEGG" id="pbh:AAW51_0320"/>
<dbReference type="EMBL" id="CP011371">
    <property type="protein sequence ID" value="AKJ27011.1"/>
    <property type="molecule type" value="Genomic_DNA"/>
</dbReference>
<dbReference type="InterPro" id="IPR001789">
    <property type="entry name" value="Sig_transdc_resp-reg_receiver"/>
</dbReference>